<comment type="subcellular location">
    <subcellularLocation>
        <location evidence="1">Nucleus</location>
    </subcellularLocation>
</comment>
<dbReference type="eggNOG" id="KOG1721">
    <property type="taxonomic scope" value="Eukaryota"/>
</dbReference>
<dbReference type="InterPro" id="IPR013087">
    <property type="entry name" value="Znf_C2H2_type"/>
</dbReference>
<comment type="similarity">
    <text evidence="2">Belongs to the krueppel C2H2-type zinc-finger protein family.</text>
</comment>
<feature type="binding site" evidence="11">
    <location>
        <position position="53"/>
    </location>
    <ligand>
        <name>Zn(2+)</name>
        <dbReference type="ChEBI" id="CHEBI:29105"/>
    </ligand>
</feature>
<feature type="domain" description="C2H2-type" evidence="13">
    <location>
        <begin position="184"/>
        <end position="214"/>
    </location>
</feature>
<reference evidence="15" key="1">
    <citation type="submission" date="2005-10" db="EMBL/GenBank/DDBJ databases">
        <authorList>
            <person name="Loftus B.J."/>
            <person name="Nene V.M."/>
            <person name="Hannick L.I."/>
            <person name="Bidwell S."/>
            <person name="Haas B."/>
            <person name="Amedeo P."/>
            <person name="Orvis J."/>
            <person name="Wortman J.R."/>
            <person name="White O.R."/>
            <person name="Salzberg S."/>
            <person name="Shumway M."/>
            <person name="Koo H."/>
            <person name="Zhao Y."/>
            <person name="Holmes M."/>
            <person name="Miller J."/>
            <person name="Schatz M."/>
            <person name="Pop M."/>
            <person name="Pai G."/>
            <person name="Utterback T."/>
            <person name="Rogers Y.-H."/>
            <person name="Kravitz S."/>
            <person name="Fraser C.M."/>
        </authorList>
    </citation>
    <scope>NUCLEOTIDE SEQUENCE</scope>
    <source>
        <strain evidence="15">Liverpool</strain>
    </source>
</reference>
<proteinExistence type="inferred from homology"/>
<dbReference type="GO" id="GO:0000981">
    <property type="term" value="F:DNA-binding transcription factor activity, RNA polymerase II-specific"/>
    <property type="evidence" value="ECO:0007669"/>
    <property type="project" value="TreeGrafter"/>
</dbReference>
<dbReference type="InterPro" id="IPR036236">
    <property type="entry name" value="Znf_C2H2_sf"/>
</dbReference>
<dbReference type="AlphaFoldDB" id="Q1DH23"/>
<organism evidence="15 16">
    <name type="scientific">Aedes aegypti</name>
    <name type="common">Yellowfever mosquito</name>
    <name type="synonym">Culex aegypti</name>
    <dbReference type="NCBI Taxonomy" id="7159"/>
    <lineage>
        <taxon>Eukaryota</taxon>
        <taxon>Metazoa</taxon>
        <taxon>Ecdysozoa</taxon>
        <taxon>Arthropoda</taxon>
        <taxon>Hexapoda</taxon>
        <taxon>Insecta</taxon>
        <taxon>Pterygota</taxon>
        <taxon>Neoptera</taxon>
        <taxon>Endopterygota</taxon>
        <taxon>Diptera</taxon>
        <taxon>Nematocera</taxon>
        <taxon>Culicoidea</taxon>
        <taxon>Culicidae</taxon>
        <taxon>Culicinae</taxon>
        <taxon>Aedini</taxon>
        <taxon>Aedes</taxon>
        <taxon>Stegomyia</taxon>
    </lineage>
</organism>
<dbReference type="SUPFAM" id="SSF57716">
    <property type="entry name" value="Glucocorticoid receptor-like (DNA-binding domain)"/>
    <property type="match status" value="1"/>
</dbReference>
<dbReference type="Pfam" id="PF00096">
    <property type="entry name" value="zf-C2H2"/>
    <property type="match status" value="4"/>
</dbReference>
<evidence type="ECO:0000256" key="12">
    <source>
        <dbReference type="SAM" id="MobiDB-lite"/>
    </source>
</evidence>
<dbReference type="PANTHER" id="PTHR24409:SF295">
    <property type="entry name" value="AZ2-RELATED"/>
    <property type="match status" value="1"/>
</dbReference>
<dbReference type="VEuPathDB" id="VectorBase:AAEL015293"/>
<dbReference type="Gene3D" id="3.30.160.60">
    <property type="entry name" value="Classic Zinc Finger"/>
    <property type="match status" value="8"/>
</dbReference>
<keyword evidence="4" id="KW-0677">Repeat</keyword>
<dbReference type="PROSITE" id="PS00028">
    <property type="entry name" value="ZINC_FINGER_C2H2_1"/>
    <property type="match status" value="8"/>
</dbReference>
<keyword evidence="5 10" id="KW-0863">Zinc-finger</keyword>
<evidence type="ECO:0000256" key="4">
    <source>
        <dbReference type="ARBA" id="ARBA00022737"/>
    </source>
</evidence>
<dbReference type="Pfam" id="PF07776">
    <property type="entry name" value="zf-AD"/>
    <property type="match status" value="1"/>
</dbReference>
<feature type="region of interest" description="Disordered" evidence="12">
    <location>
        <begin position="476"/>
        <end position="500"/>
    </location>
</feature>
<evidence type="ECO:0000313" key="15">
    <source>
        <dbReference type="EMBL" id="EAT32453.1"/>
    </source>
</evidence>
<feature type="binding site" evidence="11">
    <location>
        <position position="8"/>
    </location>
    <ligand>
        <name>Zn(2+)</name>
        <dbReference type="ChEBI" id="CHEBI:29105"/>
    </ligand>
</feature>
<evidence type="ECO:0000259" key="14">
    <source>
        <dbReference type="PROSITE" id="PS51915"/>
    </source>
</evidence>
<dbReference type="Proteomes" id="UP000682892">
    <property type="component" value="Unassembled WGS sequence"/>
</dbReference>
<evidence type="ECO:0000256" key="10">
    <source>
        <dbReference type="PROSITE-ProRule" id="PRU00042"/>
    </source>
</evidence>
<keyword evidence="8" id="KW-0804">Transcription</keyword>
<evidence type="ECO:0000259" key="13">
    <source>
        <dbReference type="PROSITE" id="PS50157"/>
    </source>
</evidence>
<evidence type="ECO:0000256" key="7">
    <source>
        <dbReference type="ARBA" id="ARBA00023125"/>
    </source>
</evidence>
<evidence type="ECO:0000256" key="1">
    <source>
        <dbReference type="ARBA" id="ARBA00004123"/>
    </source>
</evidence>
<feature type="domain" description="C2H2-type" evidence="13">
    <location>
        <begin position="336"/>
        <end position="363"/>
    </location>
</feature>
<feature type="binding site" evidence="11">
    <location>
        <position position="5"/>
    </location>
    <ligand>
        <name>Zn(2+)</name>
        <dbReference type="ChEBI" id="CHEBI:29105"/>
    </ligand>
</feature>
<feature type="domain" description="C2H2-type" evidence="13">
    <location>
        <begin position="421"/>
        <end position="448"/>
    </location>
</feature>
<dbReference type="Gene3D" id="3.40.1800.20">
    <property type="match status" value="1"/>
</dbReference>
<dbReference type="SUPFAM" id="SSF57667">
    <property type="entry name" value="beta-beta-alpha zinc fingers"/>
    <property type="match status" value="5"/>
</dbReference>
<dbReference type="VEuPathDB" id="VectorBase:AAEL001315"/>
<gene>
    <name evidence="15" type="ORF">AaeL_AAEL015293</name>
</gene>
<keyword evidence="7" id="KW-0238">DNA-binding</keyword>
<feature type="domain" description="ZAD" evidence="14">
    <location>
        <begin position="3"/>
        <end position="80"/>
    </location>
</feature>
<dbReference type="OMA" id="LATHEKH"/>
<sequence length="500" mass="58013">MDQYCRICVRNDLGPGQMVSLFCERKGEVIANMIIDCADVMVSHDDNLPDAVCPDCLTRLVDAFTLRKLIRDSESALQAIALRLKAEKAGELLMDPLQLEPPPIELSHPKEPGASGGKATKYPTDEQIESIETFETYNVIKLRGVRCCGCNEILPSKQDLHLAENVHHISDQPEPTSESEPKVFHCCFVKCSVTFEDPNDLLDHVEEQHAPKRRENARERESNAFICYVCHKSFKNERSLQSHQFPKKTENLHVCSTCNASFLYLSALTNHEKMHTGIKEYKCDVCDKEFYDERALKVHQVCHKEDRPYVCDICSKSFLRKGNLRVHKRCHSDNIWECPHCTNKFKTKQSLTLHIRSHTGEKPFECHYCTNRYSHWSDRNRHEMSAHTKVRPHKCPDCEMTFIRKRQLTLHARTHTGERPYTCHICDRTFVQSTYLKKHLATHEKHGTKVKETEYLIELMPEEGEKEFEVVEMVENDQQMLDEGNSENDRMSEEEMDDDE</sequence>
<feature type="domain" description="C2H2-type" evidence="13">
    <location>
        <begin position="393"/>
        <end position="420"/>
    </location>
</feature>
<dbReference type="PhylomeDB" id="Q1DH23"/>
<feature type="binding site" evidence="11">
    <location>
        <position position="56"/>
    </location>
    <ligand>
        <name>Zn(2+)</name>
        <dbReference type="ChEBI" id="CHEBI:29105"/>
    </ligand>
</feature>
<evidence type="ECO:0000313" key="16">
    <source>
        <dbReference type="Proteomes" id="UP000682892"/>
    </source>
</evidence>
<evidence type="ECO:0000256" key="3">
    <source>
        <dbReference type="ARBA" id="ARBA00022723"/>
    </source>
</evidence>
<reference evidence="15" key="3">
    <citation type="submission" date="2012-09" db="EMBL/GenBank/DDBJ databases">
        <authorList>
            <consortium name="VectorBase"/>
        </authorList>
    </citation>
    <scope>NUCLEOTIDE SEQUENCE</scope>
    <source>
        <strain evidence="15">Liverpool</strain>
    </source>
</reference>
<keyword evidence="3 11" id="KW-0479">Metal-binding</keyword>
<dbReference type="InterPro" id="IPR012934">
    <property type="entry name" value="Znf_AD"/>
</dbReference>
<dbReference type="GO" id="GO:0005634">
    <property type="term" value="C:nucleus"/>
    <property type="evidence" value="ECO:0007669"/>
    <property type="project" value="UniProtKB-SubCell"/>
</dbReference>
<dbReference type="SMART" id="SM00355">
    <property type="entry name" value="ZnF_C2H2"/>
    <property type="match status" value="9"/>
</dbReference>
<dbReference type="EMBL" id="CH899825">
    <property type="protein sequence ID" value="EAT32453.1"/>
    <property type="molecule type" value="Genomic_DNA"/>
</dbReference>
<feature type="domain" description="C2H2-type" evidence="13">
    <location>
        <begin position="364"/>
        <end position="392"/>
    </location>
</feature>
<dbReference type="FunFam" id="3.30.160.60:FF:000557">
    <property type="entry name" value="zinc finger and SCAN domain-containing protein 29"/>
    <property type="match status" value="1"/>
</dbReference>
<feature type="region of interest" description="Disordered" evidence="12">
    <location>
        <begin position="102"/>
        <end position="121"/>
    </location>
</feature>
<evidence type="ECO:0000256" key="8">
    <source>
        <dbReference type="ARBA" id="ARBA00023163"/>
    </source>
</evidence>
<dbReference type="FunFam" id="3.30.160.60:FF:000145">
    <property type="entry name" value="Zinc finger protein 574"/>
    <property type="match status" value="1"/>
</dbReference>
<evidence type="ECO:0000256" key="6">
    <source>
        <dbReference type="ARBA" id="ARBA00022833"/>
    </source>
</evidence>
<dbReference type="PROSITE" id="PS50157">
    <property type="entry name" value="ZINC_FINGER_C2H2_2"/>
    <property type="match status" value="9"/>
</dbReference>
<evidence type="ECO:0000256" key="11">
    <source>
        <dbReference type="PROSITE-ProRule" id="PRU01263"/>
    </source>
</evidence>
<dbReference type="SMART" id="SM00868">
    <property type="entry name" value="zf-AD"/>
    <property type="match status" value="1"/>
</dbReference>
<name>Q1DH23_AEDAE</name>
<protein>
    <submittedName>
        <fullName evidence="15">AAEL015293-PA</fullName>
    </submittedName>
</protein>
<evidence type="ECO:0000256" key="2">
    <source>
        <dbReference type="ARBA" id="ARBA00006991"/>
    </source>
</evidence>
<reference evidence="15" key="2">
    <citation type="journal article" date="2007" name="Science">
        <title>Genome sequence of Aedes aegypti, a major arbovirus vector.</title>
        <authorList>
            <person name="Nene V."/>
            <person name="Wortman J.R."/>
            <person name="Lawson D."/>
            <person name="Haas B."/>
            <person name="Kodira C."/>
            <person name="Tu Z.J."/>
            <person name="Loftus B."/>
            <person name="Xi Z."/>
            <person name="Megy K."/>
            <person name="Grabherr M."/>
            <person name="Ren Q."/>
            <person name="Zdobnov E.M."/>
            <person name="Lobo N.F."/>
            <person name="Campbell K.S."/>
            <person name="Brown S.E."/>
            <person name="Bonaldo M.F."/>
            <person name="Zhu J."/>
            <person name="Sinkins S.P."/>
            <person name="Hogenkamp D.G."/>
            <person name="Amedeo P."/>
            <person name="Arensburger P."/>
            <person name="Atkinson P.W."/>
            <person name="Bidwell S."/>
            <person name="Biedler J."/>
            <person name="Birney E."/>
            <person name="Bruggner R.V."/>
            <person name="Costas J."/>
            <person name="Coy M.R."/>
            <person name="Crabtree J."/>
            <person name="Crawford M."/>
            <person name="Debruyn B."/>
            <person name="Decaprio D."/>
            <person name="Eiglmeier K."/>
            <person name="Eisenstadt E."/>
            <person name="El-Dorry H."/>
            <person name="Gelbart W.M."/>
            <person name="Gomes S.L."/>
            <person name="Hammond M."/>
            <person name="Hannick L.I."/>
            <person name="Hogan J.R."/>
            <person name="Holmes M.H."/>
            <person name="Jaffe D."/>
            <person name="Johnston J.S."/>
            <person name="Kennedy R.C."/>
            <person name="Koo H."/>
            <person name="Kravitz S."/>
            <person name="Kriventseva E.V."/>
            <person name="Kulp D."/>
            <person name="Labutti K."/>
            <person name="Lee E."/>
            <person name="Li S."/>
            <person name="Lovin D.D."/>
            <person name="Mao C."/>
            <person name="Mauceli E."/>
            <person name="Menck C.F."/>
            <person name="Miller J.R."/>
            <person name="Montgomery P."/>
            <person name="Mori A."/>
            <person name="Nascimento A.L."/>
            <person name="Naveira H.F."/>
            <person name="Nusbaum C."/>
            <person name="O'leary S."/>
            <person name="Orvis J."/>
            <person name="Pertea M."/>
            <person name="Quesneville H."/>
            <person name="Reidenbach K.R."/>
            <person name="Rogers Y.H."/>
            <person name="Roth C.W."/>
            <person name="Schneider J.R."/>
            <person name="Schatz M."/>
            <person name="Shumway M."/>
            <person name="Stanke M."/>
            <person name="Stinson E.O."/>
            <person name="Tubio J.M."/>
            <person name="Vanzee J.P."/>
            <person name="Verjovski-Almeida S."/>
            <person name="Werner D."/>
            <person name="White O."/>
            <person name="Wyder S."/>
            <person name="Zeng Q."/>
            <person name="Zhao Q."/>
            <person name="Zhao Y."/>
            <person name="Hill C.A."/>
            <person name="Raikhel A.S."/>
            <person name="Soares M.B."/>
            <person name="Knudson D.L."/>
            <person name="Lee N.H."/>
            <person name="Galagan J."/>
            <person name="Salzberg S.L."/>
            <person name="Paulsen I.T."/>
            <person name="Dimopoulos G."/>
            <person name="Collins F.H."/>
            <person name="Birren B."/>
            <person name="Fraser-Liggett C.M."/>
            <person name="Severson D.W."/>
        </authorList>
    </citation>
    <scope>NUCLEOTIDE SEQUENCE [LARGE SCALE GENOMIC DNA]</scope>
    <source>
        <strain evidence="15">Liverpool</strain>
    </source>
</reference>
<dbReference type="FunFam" id="3.30.160.60:FF:000303">
    <property type="entry name" value="Zinc finger protein 41"/>
    <property type="match status" value="1"/>
</dbReference>
<evidence type="ECO:0000256" key="5">
    <source>
        <dbReference type="ARBA" id="ARBA00022771"/>
    </source>
</evidence>
<evidence type="ECO:0000256" key="9">
    <source>
        <dbReference type="ARBA" id="ARBA00023242"/>
    </source>
</evidence>
<feature type="domain" description="C2H2-type" evidence="13">
    <location>
        <begin position="309"/>
        <end position="332"/>
    </location>
</feature>
<dbReference type="GO" id="GO:0000977">
    <property type="term" value="F:RNA polymerase II transcription regulatory region sequence-specific DNA binding"/>
    <property type="evidence" value="ECO:0007669"/>
    <property type="project" value="TreeGrafter"/>
</dbReference>
<feature type="domain" description="C2H2-type" evidence="13">
    <location>
        <begin position="225"/>
        <end position="253"/>
    </location>
</feature>
<dbReference type="PROSITE" id="PS51915">
    <property type="entry name" value="ZAD"/>
    <property type="match status" value="1"/>
</dbReference>
<dbReference type="PANTHER" id="PTHR24409">
    <property type="entry name" value="ZINC FINGER PROTEIN 142"/>
    <property type="match status" value="1"/>
</dbReference>
<dbReference type="FunFam" id="3.30.160.60:FF:000188">
    <property type="entry name" value="Zinc finger protein 787"/>
    <property type="match status" value="1"/>
</dbReference>
<keyword evidence="6 11" id="KW-0862">Zinc</keyword>
<feature type="domain" description="C2H2-type" evidence="13">
    <location>
        <begin position="281"/>
        <end position="308"/>
    </location>
</feature>
<feature type="domain" description="C2H2-type" evidence="13">
    <location>
        <begin position="253"/>
        <end position="280"/>
    </location>
</feature>
<accession>Q1DH23</accession>
<dbReference type="GO" id="GO:0008270">
    <property type="term" value="F:zinc ion binding"/>
    <property type="evidence" value="ECO:0007669"/>
    <property type="project" value="UniProtKB-UniRule"/>
</dbReference>
<keyword evidence="9" id="KW-0539">Nucleus</keyword>
<dbReference type="Pfam" id="PF13912">
    <property type="entry name" value="zf-C2H2_6"/>
    <property type="match status" value="2"/>
</dbReference>